<organism evidence="1 2">
    <name type="scientific">Trypanosoma congolense (strain IL3000)</name>
    <dbReference type="NCBI Taxonomy" id="1068625"/>
    <lineage>
        <taxon>Eukaryota</taxon>
        <taxon>Discoba</taxon>
        <taxon>Euglenozoa</taxon>
        <taxon>Kinetoplastea</taxon>
        <taxon>Metakinetoplastina</taxon>
        <taxon>Trypanosomatida</taxon>
        <taxon>Trypanosomatidae</taxon>
        <taxon>Trypanosoma</taxon>
        <taxon>Nannomonas</taxon>
    </lineage>
</organism>
<keyword evidence="2" id="KW-1185">Reference proteome</keyword>
<evidence type="ECO:0000313" key="1">
    <source>
        <dbReference type="EMBL" id="CCD13643.1"/>
    </source>
</evidence>
<evidence type="ECO:0000313" key="2">
    <source>
        <dbReference type="Proteomes" id="UP000000702"/>
    </source>
</evidence>
<protein>
    <submittedName>
        <fullName evidence="1">WGS project CAEQ00000000 data, annotated contig 1785</fullName>
    </submittedName>
</protein>
<dbReference type="VEuPathDB" id="TriTrypDB:TcIL3000_0_43810"/>
<comment type="caution">
    <text evidence="1">The sequence shown here is derived from an EMBL/GenBank/DDBJ whole genome shotgun (WGS) entry which is preliminary data.</text>
</comment>
<sequence>MTVASSRVPVCAVTGRRFSPELEKELITYGGVMGFKSHYWVSEVQRCCRWLCLRDVGDVPFCPTTTFHRKGVLHLMNTVFMEETDLFLFFMLRPLPTRKLSASTHWLFVDCKWEALHERHGKYSQLAGLMGQVNCSLRNGRASLLPSVAESQRGTGCAGNGAATASDFVESGEIHGAAGRTRVQHLISPPSVATFRQADYFWVCQSNVFSHRLALTSNAVWSPLFSERVHCDCMYNMDQIKGITGCLRSLNFQ</sequence>
<accession>F9W8V7</accession>
<dbReference type="EMBL" id="CAEQ01001225">
    <property type="protein sequence ID" value="CCD13643.1"/>
    <property type="molecule type" value="Genomic_DNA"/>
</dbReference>
<dbReference type="Proteomes" id="UP000000702">
    <property type="component" value="Unassembled WGS sequence"/>
</dbReference>
<gene>
    <name evidence="1" type="ORF">TCIL3000_0_43810</name>
</gene>
<name>F9W8V7_TRYCI</name>
<reference evidence="1 2" key="2">
    <citation type="journal article" date="2012" name="Proc. Natl. Acad. Sci. U.S.A.">
        <title>Antigenic diversity is generated by distinct evolutionary mechanisms in African trypanosome species.</title>
        <authorList>
            <person name="Jackson A.P."/>
            <person name="Berry A."/>
            <person name="Aslett M."/>
            <person name="Allison H.C."/>
            <person name="Burton P."/>
            <person name="Vavrova-Anderson J."/>
            <person name="Brown R."/>
            <person name="Browne H."/>
            <person name="Corton N."/>
            <person name="Hauser H."/>
            <person name="Gamble J."/>
            <person name="Gilderthorp R."/>
            <person name="Marcello L."/>
            <person name="McQuillan J."/>
            <person name="Otto T.D."/>
            <person name="Quail M.A."/>
            <person name="Sanders M.J."/>
            <person name="van Tonder A."/>
            <person name="Ginger M.L."/>
            <person name="Field M.C."/>
            <person name="Barry J.D."/>
            <person name="Hertz-Fowler C."/>
            <person name="Berriman M."/>
        </authorList>
    </citation>
    <scope>NUCLEOTIDE SEQUENCE [LARGE SCALE GENOMIC DNA]</scope>
    <source>
        <strain evidence="1 2">IL3000</strain>
    </source>
</reference>
<proteinExistence type="predicted"/>
<reference evidence="2" key="1">
    <citation type="submission" date="2011-07" db="EMBL/GenBank/DDBJ databases">
        <title>Divergent evolution of antigenic variation in African trypanosomes.</title>
        <authorList>
            <person name="Jackson A.P."/>
            <person name="Berry A."/>
            <person name="Allison H.C."/>
            <person name="Burton P."/>
            <person name="Anderson J."/>
            <person name="Aslett M."/>
            <person name="Brown R."/>
            <person name="Corton N."/>
            <person name="Harris D."/>
            <person name="Hauser H."/>
            <person name="Gamble J."/>
            <person name="Gilderthorp R."/>
            <person name="McQuillan J."/>
            <person name="Quail M.A."/>
            <person name="Sanders M."/>
            <person name="Van Tonder A."/>
            <person name="Ginger M.L."/>
            <person name="Donelson J.E."/>
            <person name="Field M.C."/>
            <person name="Barry J.D."/>
            <person name="Berriman M."/>
            <person name="Hertz-Fowler C."/>
        </authorList>
    </citation>
    <scope>NUCLEOTIDE SEQUENCE [LARGE SCALE GENOMIC DNA]</scope>
    <source>
        <strain evidence="2">IL3000</strain>
    </source>
</reference>
<dbReference type="AlphaFoldDB" id="F9W8V7"/>
<dbReference type="OMA" id="RWITEQQ"/>